<keyword evidence="2 6" id="KW-0812">Transmembrane</keyword>
<dbReference type="PANTHER" id="PTHR22914:SF42">
    <property type="entry name" value="CHITIN SYNTHASE"/>
    <property type="match status" value="1"/>
</dbReference>
<feature type="compositionally biased region" description="Acidic residues" evidence="5">
    <location>
        <begin position="199"/>
        <end position="214"/>
    </location>
</feature>
<dbReference type="InterPro" id="IPR004835">
    <property type="entry name" value="Chitin_synth"/>
</dbReference>
<dbReference type="PaxDb" id="8022-A0A060X7E8"/>
<dbReference type="STRING" id="8022.A0A060X7E8"/>
<feature type="compositionally biased region" description="Basic and acidic residues" evidence="5">
    <location>
        <begin position="162"/>
        <end position="178"/>
    </location>
</feature>
<keyword evidence="6" id="KW-1133">Transmembrane helix</keyword>
<evidence type="ECO:0000256" key="3">
    <source>
        <dbReference type="ARBA" id="ARBA00023136"/>
    </source>
</evidence>
<evidence type="ECO:0000313" key="8">
    <source>
        <dbReference type="Proteomes" id="UP000193380"/>
    </source>
</evidence>
<reference evidence="7" key="2">
    <citation type="submission" date="2014-03" db="EMBL/GenBank/DDBJ databases">
        <authorList>
            <person name="Genoscope - CEA"/>
        </authorList>
    </citation>
    <scope>NUCLEOTIDE SEQUENCE</scope>
</reference>
<feature type="coiled-coil region" evidence="4">
    <location>
        <begin position="305"/>
        <end position="338"/>
    </location>
</feature>
<dbReference type="EMBL" id="FR905063">
    <property type="protein sequence ID" value="CDQ75568.1"/>
    <property type="molecule type" value="Genomic_DNA"/>
</dbReference>
<name>A0A060X7E8_ONCMY</name>
<feature type="transmembrane region" description="Helical" evidence="6">
    <location>
        <begin position="47"/>
        <end position="70"/>
    </location>
</feature>
<feature type="transmembrane region" description="Helical" evidence="6">
    <location>
        <begin position="12"/>
        <end position="35"/>
    </location>
</feature>
<evidence type="ECO:0000256" key="5">
    <source>
        <dbReference type="SAM" id="MobiDB-lite"/>
    </source>
</evidence>
<proteinExistence type="predicted"/>
<feature type="compositionally biased region" description="Basic and acidic residues" evidence="5">
    <location>
        <begin position="139"/>
        <end position="152"/>
    </location>
</feature>
<reference evidence="7" key="1">
    <citation type="journal article" date="2014" name="Nat. Commun.">
        <title>The rainbow trout genome provides novel insights into evolution after whole-genome duplication in vertebrates.</title>
        <authorList>
            <person name="Berthelot C."/>
            <person name="Brunet F."/>
            <person name="Chalopin D."/>
            <person name="Juanchich A."/>
            <person name="Bernard M."/>
            <person name="Noel B."/>
            <person name="Bento P."/>
            <person name="Da Silva C."/>
            <person name="Labadie K."/>
            <person name="Alberti A."/>
            <person name="Aury J.M."/>
            <person name="Louis A."/>
            <person name="Dehais P."/>
            <person name="Bardou P."/>
            <person name="Montfort J."/>
            <person name="Klopp C."/>
            <person name="Cabau C."/>
            <person name="Gaspin C."/>
            <person name="Thorgaard G.H."/>
            <person name="Boussaha M."/>
            <person name="Quillet E."/>
            <person name="Guyomard R."/>
            <person name="Galiana D."/>
            <person name="Bobe J."/>
            <person name="Volff J.N."/>
            <person name="Genet C."/>
            <person name="Wincker P."/>
            <person name="Jaillon O."/>
            <person name="Roest Crollius H."/>
            <person name="Guiguen Y."/>
        </authorList>
    </citation>
    <scope>NUCLEOTIDE SEQUENCE [LARGE SCALE GENOMIC DNA]</scope>
</reference>
<feature type="transmembrane region" description="Helical" evidence="6">
    <location>
        <begin position="437"/>
        <end position="458"/>
    </location>
</feature>
<feature type="transmembrane region" description="Helical" evidence="6">
    <location>
        <begin position="389"/>
        <end position="409"/>
    </location>
</feature>
<dbReference type="GO" id="GO:0006031">
    <property type="term" value="P:chitin biosynthetic process"/>
    <property type="evidence" value="ECO:0007669"/>
    <property type="project" value="TreeGrafter"/>
</dbReference>
<dbReference type="GO" id="GO:0071944">
    <property type="term" value="C:cell periphery"/>
    <property type="evidence" value="ECO:0007669"/>
    <property type="project" value="TreeGrafter"/>
</dbReference>
<dbReference type="GO" id="GO:0016020">
    <property type="term" value="C:membrane"/>
    <property type="evidence" value="ECO:0007669"/>
    <property type="project" value="UniProtKB-SubCell"/>
</dbReference>
<gene>
    <name evidence="7" type="ORF">GSONMT00038336001</name>
</gene>
<organism evidence="7 8">
    <name type="scientific">Oncorhynchus mykiss</name>
    <name type="common">Rainbow trout</name>
    <name type="synonym">Salmo gairdneri</name>
    <dbReference type="NCBI Taxonomy" id="8022"/>
    <lineage>
        <taxon>Eukaryota</taxon>
        <taxon>Metazoa</taxon>
        <taxon>Chordata</taxon>
        <taxon>Craniata</taxon>
        <taxon>Vertebrata</taxon>
        <taxon>Euteleostomi</taxon>
        <taxon>Actinopterygii</taxon>
        <taxon>Neopterygii</taxon>
        <taxon>Teleostei</taxon>
        <taxon>Protacanthopterygii</taxon>
        <taxon>Salmoniformes</taxon>
        <taxon>Salmonidae</taxon>
        <taxon>Salmoninae</taxon>
        <taxon>Oncorhynchus</taxon>
    </lineage>
</organism>
<evidence type="ECO:0000256" key="4">
    <source>
        <dbReference type="SAM" id="Coils"/>
    </source>
</evidence>
<evidence type="ECO:0000256" key="1">
    <source>
        <dbReference type="ARBA" id="ARBA00004141"/>
    </source>
</evidence>
<keyword evidence="3 6" id="KW-0472">Membrane</keyword>
<dbReference type="PANTHER" id="PTHR22914">
    <property type="entry name" value="CHITIN SYNTHASE"/>
    <property type="match status" value="1"/>
</dbReference>
<keyword evidence="4" id="KW-0175">Coiled coil</keyword>
<evidence type="ECO:0000256" key="2">
    <source>
        <dbReference type="ARBA" id="ARBA00022692"/>
    </source>
</evidence>
<evidence type="ECO:0000313" key="7">
    <source>
        <dbReference type="EMBL" id="CDQ75568.1"/>
    </source>
</evidence>
<dbReference type="Proteomes" id="UP000193380">
    <property type="component" value="Unassembled WGS sequence"/>
</dbReference>
<accession>A0A060X7E8</accession>
<protein>
    <submittedName>
        <fullName evidence="7">Uncharacterized protein</fullName>
    </submittedName>
</protein>
<evidence type="ECO:0000256" key="6">
    <source>
        <dbReference type="SAM" id="Phobius"/>
    </source>
</evidence>
<sequence length="505" mass="58768">MLASFFAIIGDMAMQGTFITPTGLFLVSMAAMYLVTAILHPQEFSMIIYGLMYFICIPSGYLLLTIYSLVNMHIVTWGTRETNKEKEQKKTQNVLCDRNCKLCCWDMKLQVTQETDNLMLQQLQQAVNPNIQVTQQVVHEQKPNTKEEKNNEENSEEISPELLDRKRAKKDLEYDTRHVQNISQRPKGPRSYTSAYSSIEDDNDDNHDDEDDNMLYDGSLYSGFTEEEREFVPQSDWVQPVKEEFLKKLTYSNLKRNLQEQIRYTLRNKNQEDVCEELVMMLTDTVNGELKDKVGPEDVLSDSQLEELQYALNEAARRILKTNRMERLERRVKRAVEKTLIAPQVEKLTEDEHDFWKKLLERYLAPIVDDKAHKEEVTRELKSLRNKAVFLYFIVNVLWIVATFFLQAIGSDVISIKIEKIWPNGTSSGEYLKVEPLSLMFLLSFAVLLVVQFLAMLYHRVYTLIHVVSYRSTEKDYIPKDEEDEEGMILENQIANGLVITSDDL</sequence>
<dbReference type="GO" id="GO:0004100">
    <property type="term" value="F:chitin synthase activity"/>
    <property type="evidence" value="ECO:0007669"/>
    <property type="project" value="InterPro"/>
</dbReference>
<dbReference type="AlphaFoldDB" id="A0A060X7E8"/>
<comment type="subcellular location">
    <subcellularLocation>
        <location evidence="1">Membrane</location>
        <topology evidence="1">Multi-pass membrane protein</topology>
    </subcellularLocation>
</comment>
<feature type="region of interest" description="Disordered" evidence="5">
    <location>
        <begin position="136"/>
        <end position="218"/>
    </location>
</feature>